<reference evidence="7" key="1">
    <citation type="submission" date="2018-12" db="EMBL/GenBank/DDBJ databases">
        <authorList>
            <person name="Yazar S."/>
        </authorList>
    </citation>
    <scope>NUCLEOTIDE SEQUENCE [LARGE SCALE GENOMIC DNA]</scope>
</reference>
<dbReference type="InterPro" id="IPR001791">
    <property type="entry name" value="Laminin_G"/>
</dbReference>
<organism evidence="6 7">
    <name type="scientific">Vombatus ursinus</name>
    <name type="common">Common wombat</name>
    <dbReference type="NCBI Taxonomy" id="29139"/>
    <lineage>
        <taxon>Eukaryota</taxon>
        <taxon>Metazoa</taxon>
        <taxon>Chordata</taxon>
        <taxon>Craniata</taxon>
        <taxon>Vertebrata</taxon>
        <taxon>Euteleostomi</taxon>
        <taxon>Mammalia</taxon>
        <taxon>Metatheria</taxon>
        <taxon>Diprotodontia</taxon>
        <taxon>Vombatidae</taxon>
        <taxon>Vombatus</taxon>
    </lineage>
</organism>
<dbReference type="Proteomes" id="UP000314987">
    <property type="component" value="Unassembled WGS sequence"/>
</dbReference>
<dbReference type="OMA" id="FDYCELH"/>
<keyword evidence="7" id="KW-1185">Reference proteome</keyword>
<reference evidence="6" key="2">
    <citation type="submission" date="2025-08" db="UniProtKB">
        <authorList>
            <consortium name="Ensembl"/>
        </authorList>
    </citation>
    <scope>IDENTIFICATION</scope>
</reference>
<sequence>SLLPDLPLLPGGPPVDVLRALQFPSLPDGVRRVVGVCPADVAYRVTRPAQLSAPTRQLFPGGFPIDFSLLSVLRPNPGLQAPLLTLYSAQGVRQLGLELGRPPRFLYEDQTGRPRPPALPAFRGISLADGKWHHVAVAVRGHSVTLIVDCKKRVTRPLPRSARPVLDTRGVLIFGARILDDEVFEGDIQQLVIVPGAHAAYESCERRQLKCEGSRVERPQNQQPHRARRFQTREVHRLHRPQNQEPQRQVSKNHMYPQLTANPRMGNSKPVSMKIA</sequence>
<dbReference type="Pfam" id="PF02210">
    <property type="entry name" value="Laminin_G_2"/>
    <property type="match status" value="1"/>
</dbReference>
<feature type="domain" description="Thrombospondin-like N-terminal" evidence="4">
    <location>
        <begin position="14"/>
        <end position="197"/>
    </location>
</feature>
<protein>
    <recommendedName>
        <fullName evidence="8">Laminin G domain-containing protein</fullName>
    </recommendedName>
</protein>
<evidence type="ECO:0000256" key="2">
    <source>
        <dbReference type="ARBA" id="ARBA00022737"/>
    </source>
</evidence>
<dbReference type="Ensembl" id="ENSVURT00010022206.1">
    <property type="protein sequence ID" value="ENSVURP00010019514.1"/>
    <property type="gene ID" value="ENSVURG00010014883.1"/>
</dbReference>
<evidence type="ECO:0000256" key="1">
    <source>
        <dbReference type="ARBA" id="ARBA00022729"/>
    </source>
</evidence>
<dbReference type="CDD" id="cd00110">
    <property type="entry name" value="LamG"/>
    <property type="match status" value="1"/>
</dbReference>
<dbReference type="SMART" id="SM00210">
    <property type="entry name" value="TSPN"/>
    <property type="match status" value="1"/>
</dbReference>
<keyword evidence="2" id="KW-0677">Repeat</keyword>
<evidence type="ECO:0000256" key="3">
    <source>
        <dbReference type="SAM" id="MobiDB-lite"/>
    </source>
</evidence>
<feature type="compositionally biased region" description="Polar residues" evidence="3">
    <location>
        <begin position="241"/>
        <end position="252"/>
    </location>
</feature>
<dbReference type="SMART" id="SM00282">
    <property type="entry name" value="LamG"/>
    <property type="match status" value="1"/>
</dbReference>
<keyword evidence="1" id="KW-0732">Signal</keyword>
<evidence type="ECO:0008006" key="8">
    <source>
        <dbReference type="Google" id="ProtNLM"/>
    </source>
</evidence>
<dbReference type="InterPro" id="IPR013320">
    <property type="entry name" value="ConA-like_dom_sf"/>
</dbReference>
<dbReference type="SUPFAM" id="SSF49899">
    <property type="entry name" value="Concanavalin A-like lectins/glucanases"/>
    <property type="match status" value="1"/>
</dbReference>
<dbReference type="STRING" id="29139.ENSVURP00010019514"/>
<dbReference type="AlphaFoldDB" id="A0A4X2L443"/>
<evidence type="ECO:0000259" key="5">
    <source>
        <dbReference type="SMART" id="SM00282"/>
    </source>
</evidence>
<dbReference type="Gene3D" id="2.60.120.200">
    <property type="match status" value="1"/>
</dbReference>
<feature type="region of interest" description="Disordered" evidence="3">
    <location>
        <begin position="238"/>
        <end position="276"/>
    </location>
</feature>
<feature type="domain" description="Laminin G" evidence="5">
    <location>
        <begin position="61"/>
        <end position="196"/>
    </location>
</feature>
<proteinExistence type="predicted"/>
<dbReference type="InterPro" id="IPR048287">
    <property type="entry name" value="TSPN-like_N"/>
</dbReference>
<reference evidence="6" key="3">
    <citation type="submission" date="2025-09" db="UniProtKB">
        <authorList>
            <consortium name="Ensembl"/>
        </authorList>
    </citation>
    <scope>IDENTIFICATION</scope>
</reference>
<accession>A0A4X2L443</accession>
<evidence type="ECO:0000259" key="4">
    <source>
        <dbReference type="SMART" id="SM00210"/>
    </source>
</evidence>
<evidence type="ECO:0000313" key="7">
    <source>
        <dbReference type="Proteomes" id="UP000314987"/>
    </source>
</evidence>
<evidence type="ECO:0000313" key="6">
    <source>
        <dbReference type="Ensembl" id="ENSVURP00010019514.1"/>
    </source>
</evidence>
<name>A0A4X2L443_VOMUR</name>
<dbReference type="GeneTree" id="ENSGT00940000159762"/>